<dbReference type="PANTHER" id="PTHR22604">
    <property type="entry name" value="OXIDOREDUCTASES"/>
    <property type="match status" value="1"/>
</dbReference>
<dbReference type="RefSeq" id="WP_118701283.1">
    <property type="nucleotide sequence ID" value="NZ_JACRTP010000004.1"/>
</dbReference>
<feature type="domain" description="GFO/IDH/MocA-like oxidoreductase" evidence="4">
    <location>
        <begin position="131"/>
        <end position="241"/>
    </location>
</feature>
<evidence type="ECO:0000259" key="4">
    <source>
        <dbReference type="Pfam" id="PF22725"/>
    </source>
</evidence>
<comment type="caution">
    <text evidence="5">The sequence shown here is derived from an EMBL/GenBank/DDBJ whole genome shotgun (WGS) entry which is preliminary data.</text>
</comment>
<dbReference type="InterPro" id="IPR036291">
    <property type="entry name" value="NAD(P)-bd_dom_sf"/>
</dbReference>
<sequence length="322" mass="35954">MKIAILGAGRIAVHMAETLAGMDDVEAYAVGARELERAEAFAEKYGFTKAYGSYEEMLADKEIDLVYIATPHSHHYKHAKMCLEAGKNVLCEKSFTVNANQARALFKLAEEKNLLITEAIWTRYMPSRKIIQDIVESGVIGEVTSLTANLSYAVTEKERIRKPELAGGALLDVGVYPINFASMVLGENLKDVQSSAIFEGGVDILETIIMNFEGNKMATLQSGVREISDRMGSIFGTKGYIQVQNINNPEKITVFNQNHEETASYFPPKQITGYEYEVRACKKALEEGKIECPEMPHAETVRIMEIMDGLRKSWGYEIPEVY</sequence>
<dbReference type="InterPro" id="IPR000683">
    <property type="entry name" value="Gfo/Idh/MocA-like_OxRdtase_N"/>
</dbReference>
<dbReference type="EMBL" id="JACRTP010000004">
    <property type="protein sequence ID" value="MBC8629095.1"/>
    <property type="molecule type" value="Genomic_DNA"/>
</dbReference>
<name>A0ABR7PCE3_9FIRM</name>
<feature type="domain" description="Gfo/Idh/MocA-like oxidoreductase N-terminal" evidence="3">
    <location>
        <begin position="1"/>
        <end position="116"/>
    </location>
</feature>
<evidence type="ECO:0000256" key="2">
    <source>
        <dbReference type="ARBA" id="ARBA00023002"/>
    </source>
</evidence>
<dbReference type="InterPro" id="IPR055170">
    <property type="entry name" value="GFO_IDH_MocA-like_dom"/>
</dbReference>
<gene>
    <name evidence="5" type="ORF">H8712_10815</name>
</gene>
<keyword evidence="6" id="KW-1185">Reference proteome</keyword>
<dbReference type="Gene3D" id="3.40.50.720">
    <property type="entry name" value="NAD(P)-binding Rossmann-like Domain"/>
    <property type="match status" value="1"/>
</dbReference>
<dbReference type="Proteomes" id="UP000661649">
    <property type="component" value="Unassembled WGS sequence"/>
</dbReference>
<evidence type="ECO:0000313" key="6">
    <source>
        <dbReference type="Proteomes" id="UP000661649"/>
    </source>
</evidence>
<comment type="similarity">
    <text evidence="1">Belongs to the Gfo/Idh/MocA family.</text>
</comment>
<dbReference type="Pfam" id="PF01408">
    <property type="entry name" value="GFO_IDH_MocA"/>
    <property type="match status" value="1"/>
</dbReference>
<evidence type="ECO:0000313" key="5">
    <source>
        <dbReference type="EMBL" id="MBC8629095.1"/>
    </source>
</evidence>
<accession>A0ABR7PCE3</accession>
<dbReference type="Pfam" id="PF22725">
    <property type="entry name" value="GFO_IDH_MocA_C3"/>
    <property type="match status" value="1"/>
</dbReference>
<organism evidence="5 6">
    <name type="scientific">Blautia stercoris</name>
    <dbReference type="NCBI Taxonomy" id="871664"/>
    <lineage>
        <taxon>Bacteria</taxon>
        <taxon>Bacillati</taxon>
        <taxon>Bacillota</taxon>
        <taxon>Clostridia</taxon>
        <taxon>Lachnospirales</taxon>
        <taxon>Lachnospiraceae</taxon>
        <taxon>Blautia</taxon>
    </lineage>
</organism>
<reference evidence="5 6" key="1">
    <citation type="submission" date="2020-08" db="EMBL/GenBank/DDBJ databases">
        <title>Genome public.</title>
        <authorList>
            <person name="Liu C."/>
            <person name="Sun Q."/>
        </authorList>
    </citation>
    <scope>NUCLEOTIDE SEQUENCE [LARGE SCALE GENOMIC DNA]</scope>
    <source>
        <strain evidence="5 6">3_YM_SP_D4_24.mj</strain>
    </source>
</reference>
<evidence type="ECO:0000256" key="1">
    <source>
        <dbReference type="ARBA" id="ARBA00010928"/>
    </source>
</evidence>
<dbReference type="SUPFAM" id="SSF55347">
    <property type="entry name" value="Glyceraldehyde-3-phosphate dehydrogenase-like, C-terminal domain"/>
    <property type="match status" value="1"/>
</dbReference>
<dbReference type="SUPFAM" id="SSF51735">
    <property type="entry name" value="NAD(P)-binding Rossmann-fold domains"/>
    <property type="match status" value="1"/>
</dbReference>
<dbReference type="PANTHER" id="PTHR22604:SF105">
    <property type="entry name" value="TRANS-1,2-DIHYDROBENZENE-1,2-DIOL DEHYDROGENASE"/>
    <property type="match status" value="1"/>
</dbReference>
<proteinExistence type="inferred from homology"/>
<dbReference type="InterPro" id="IPR050984">
    <property type="entry name" value="Gfo/Idh/MocA_domain"/>
</dbReference>
<keyword evidence="2" id="KW-0560">Oxidoreductase</keyword>
<evidence type="ECO:0000259" key="3">
    <source>
        <dbReference type="Pfam" id="PF01408"/>
    </source>
</evidence>
<protein>
    <submittedName>
        <fullName evidence="5">Gfo/Idh/MocA family oxidoreductase</fullName>
    </submittedName>
</protein>
<dbReference type="Gene3D" id="3.30.360.10">
    <property type="entry name" value="Dihydrodipicolinate Reductase, domain 2"/>
    <property type="match status" value="1"/>
</dbReference>